<accession>A0A543HV50</accession>
<dbReference type="InterPro" id="IPR029068">
    <property type="entry name" value="Glyas_Bleomycin-R_OHBP_Dase"/>
</dbReference>
<proteinExistence type="predicted"/>
<reference evidence="1 2" key="1">
    <citation type="submission" date="2019-06" db="EMBL/GenBank/DDBJ databases">
        <title>Genome sequencing of plant associated microbes to promote plant fitness in Sorghum bicolor and Oryza sativa.</title>
        <authorList>
            <person name="Coleman-Derr D."/>
        </authorList>
    </citation>
    <scope>NUCLEOTIDE SEQUENCE [LARGE SCALE GENOMIC DNA]</scope>
    <source>
        <strain evidence="1 2">KV-663</strain>
    </source>
</reference>
<organism evidence="1 2">
    <name type="scientific">Humibacillus xanthopallidus</name>
    <dbReference type="NCBI Taxonomy" id="412689"/>
    <lineage>
        <taxon>Bacteria</taxon>
        <taxon>Bacillati</taxon>
        <taxon>Actinomycetota</taxon>
        <taxon>Actinomycetes</taxon>
        <taxon>Micrococcales</taxon>
        <taxon>Intrasporangiaceae</taxon>
        <taxon>Humibacillus</taxon>
    </lineage>
</organism>
<evidence type="ECO:0008006" key="3">
    <source>
        <dbReference type="Google" id="ProtNLM"/>
    </source>
</evidence>
<dbReference type="Proteomes" id="UP000316747">
    <property type="component" value="Unassembled WGS sequence"/>
</dbReference>
<dbReference type="AlphaFoldDB" id="A0A543HV50"/>
<evidence type="ECO:0000313" key="1">
    <source>
        <dbReference type="EMBL" id="TQM62237.1"/>
    </source>
</evidence>
<dbReference type="OrthoDB" id="3743674at2"/>
<dbReference type="SUPFAM" id="SSF54593">
    <property type="entry name" value="Glyoxalase/Bleomycin resistance protein/Dihydroxybiphenyl dioxygenase"/>
    <property type="match status" value="1"/>
</dbReference>
<name>A0A543HV50_9MICO</name>
<sequence>MNPTPAQRAILRQVVIGSPDLDATTRQLRESLGVARGFADPLLEEIGMADETIRVGPEAHLEVVAPLRDDVSLAAWLRKGDGGGGYALSIQVPDLTPHLAAAVQAGVRVVADLEAYGHRIVQLHPGDMGLLVELDEIADPGVWFWDDVEAETAAAPRIDDVLGVEIASPDPRAQAALWASVLGAEVDLSAPEPRIALGRRGIRFVDGQRKMLSAVDLAAVDPDEHAGAAVEVDGVLLRLLDPSAAPATASATAQRGFA</sequence>
<dbReference type="EMBL" id="VFPM01000002">
    <property type="protein sequence ID" value="TQM62237.1"/>
    <property type="molecule type" value="Genomic_DNA"/>
</dbReference>
<dbReference type="Gene3D" id="3.10.180.10">
    <property type="entry name" value="2,3-Dihydroxybiphenyl 1,2-Dioxygenase, domain 1"/>
    <property type="match status" value="1"/>
</dbReference>
<dbReference type="RefSeq" id="WP_141844363.1">
    <property type="nucleotide sequence ID" value="NZ_VFPM01000002.1"/>
</dbReference>
<keyword evidence="2" id="KW-1185">Reference proteome</keyword>
<gene>
    <name evidence="1" type="ORF">FBY41_2266</name>
</gene>
<comment type="caution">
    <text evidence="1">The sequence shown here is derived from an EMBL/GenBank/DDBJ whole genome shotgun (WGS) entry which is preliminary data.</text>
</comment>
<evidence type="ECO:0000313" key="2">
    <source>
        <dbReference type="Proteomes" id="UP000316747"/>
    </source>
</evidence>
<protein>
    <recommendedName>
        <fullName evidence="3">VOC domain-containing protein</fullName>
    </recommendedName>
</protein>